<dbReference type="InterPro" id="IPR000801">
    <property type="entry name" value="Esterase-like"/>
</dbReference>
<gene>
    <name evidence="10" type="ORF">QP029_10165</name>
</gene>
<feature type="signal peptide" evidence="9">
    <location>
        <begin position="1"/>
        <end position="26"/>
    </location>
</feature>
<keyword evidence="7" id="KW-0624">Polysaccharide degradation</keyword>
<evidence type="ECO:0000256" key="1">
    <source>
        <dbReference type="ARBA" id="ARBA00004613"/>
    </source>
</evidence>
<proteinExistence type="predicted"/>
<dbReference type="InterPro" id="IPR043595">
    <property type="entry name" value="FaeB/C/D"/>
</dbReference>
<evidence type="ECO:0000256" key="3">
    <source>
        <dbReference type="ARBA" id="ARBA00022651"/>
    </source>
</evidence>
<feature type="chain" id="PRO_5046055451" evidence="9">
    <location>
        <begin position="27"/>
        <end position="278"/>
    </location>
</feature>
<dbReference type="EMBL" id="CP126970">
    <property type="protein sequence ID" value="WIM69602.1"/>
    <property type="molecule type" value="Genomic_DNA"/>
</dbReference>
<feature type="region of interest" description="Disordered" evidence="8">
    <location>
        <begin position="27"/>
        <end position="48"/>
    </location>
</feature>
<protein>
    <submittedName>
        <fullName evidence="10">Alpha/beta hydrolase-fold protein</fullName>
    </submittedName>
</protein>
<reference evidence="10 11" key="1">
    <citation type="submission" date="2023-05" db="EMBL/GenBank/DDBJ databases">
        <title>Corynebacterium suedekumii sp. nov. and Corynebacterium breve sp. nov. isolated from raw cow's milk.</title>
        <authorList>
            <person name="Baer M.K."/>
            <person name="Mehl L."/>
            <person name="Hellmuth R."/>
            <person name="Marke G."/>
            <person name="Lipski A."/>
        </authorList>
    </citation>
    <scope>NUCLEOTIDE SEQUENCE [LARGE SCALE GENOMIC DNA]</scope>
    <source>
        <strain evidence="10 11">LM112</strain>
    </source>
</reference>
<evidence type="ECO:0000256" key="4">
    <source>
        <dbReference type="ARBA" id="ARBA00022729"/>
    </source>
</evidence>
<keyword evidence="3" id="KW-0858">Xylan degradation</keyword>
<keyword evidence="11" id="KW-1185">Reference proteome</keyword>
<keyword evidence="5 10" id="KW-0378">Hydrolase</keyword>
<dbReference type="GO" id="GO:0016787">
    <property type="term" value="F:hydrolase activity"/>
    <property type="evidence" value="ECO:0007669"/>
    <property type="project" value="UniProtKB-KW"/>
</dbReference>
<dbReference type="SUPFAM" id="SSF53474">
    <property type="entry name" value="alpha/beta-Hydrolases"/>
    <property type="match status" value="1"/>
</dbReference>
<sequence>MPKKLAALIAATLISLGLTAPVTAHAQLSSSGSSSGSSTGSAPSRPMPLQVGERDALVTLPANYDPTRAYPVLLAFGGWNVSPESLAADHGRELGRDAIVAYGRGVGDAWAGAPYAATSITEDVAYARMIVDALDAQYAIDRSSVHALGHSNGGAFTLVLACHAPDLVNGVVSIAGMFYDPVDAGCLAAGEPVLFLHGANDGIAAPAGGIRNGAHFLPLETVVGNWAQRNSCDSQQVVGERHTYLGCTAATELIYSPYSGYGWPGHTTRTAWDFLSRL</sequence>
<evidence type="ECO:0000256" key="2">
    <source>
        <dbReference type="ARBA" id="ARBA00022525"/>
    </source>
</evidence>
<feature type="compositionally biased region" description="Low complexity" evidence="8">
    <location>
        <begin position="29"/>
        <end position="41"/>
    </location>
</feature>
<dbReference type="PANTHER" id="PTHR38050">
    <property type="match status" value="1"/>
</dbReference>
<keyword evidence="4 9" id="KW-0732">Signal</keyword>
<dbReference type="Proteomes" id="UP001238805">
    <property type="component" value="Chromosome"/>
</dbReference>
<accession>A0ABY8VKN9</accession>
<evidence type="ECO:0000256" key="6">
    <source>
        <dbReference type="ARBA" id="ARBA00023277"/>
    </source>
</evidence>
<keyword evidence="2" id="KW-0964">Secreted</keyword>
<dbReference type="RefSeq" id="WP_284874196.1">
    <property type="nucleotide sequence ID" value="NZ_CP126970.1"/>
</dbReference>
<dbReference type="PANTHER" id="PTHR38050:SF2">
    <property type="entry name" value="FERULOYL ESTERASE C-RELATED"/>
    <property type="match status" value="1"/>
</dbReference>
<evidence type="ECO:0000256" key="9">
    <source>
        <dbReference type="SAM" id="SignalP"/>
    </source>
</evidence>
<dbReference type="Gene3D" id="3.40.50.1820">
    <property type="entry name" value="alpha/beta hydrolase"/>
    <property type="match status" value="1"/>
</dbReference>
<dbReference type="Pfam" id="PF00756">
    <property type="entry name" value="Esterase"/>
    <property type="match status" value="1"/>
</dbReference>
<evidence type="ECO:0000313" key="10">
    <source>
        <dbReference type="EMBL" id="WIM69602.1"/>
    </source>
</evidence>
<comment type="subcellular location">
    <subcellularLocation>
        <location evidence="1">Secreted</location>
    </subcellularLocation>
</comment>
<evidence type="ECO:0000256" key="5">
    <source>
        <dbReference type="ARBA" id="ARBA00022801"/>
    </source>
</evidence>
<organism evidence="10 11">
    <name type="scientific">Corynebacterium suedekumii</name>
    <dbReference type="NCBI Taxonomy" id="3049801"/>
    <lineage>
        <taxon>Bacteria</taxon>
        <taxon>Bacillati</taxon>
        <taxon>Actinomycetota</taxon>
        <taxon>Actinomycetes</taxon>
        <taxon>Mycobacteriales</taxon>
        <taxon>Corynebacteriaceae</taxon>
        <taxon>Corynebacterium</taxon>
    </lineage>
</organism>
<evidence type="ECO:0000256" key="7">
    <source>
        <dbReference type="ARBA" id="ARBA00023326"/>
    </source>
</evidence>
<keyword evidence="6" id="KW-0119">Carbohydrate metabolism</keyword>
<dbReference type="InterPro" id="IPR029058">
    <property type="entry name" value="AB_hydrolase_fold"/>
</dbReference>
<evidence type="ECO:0000256" key="8">
    <source>
        <dbReference type="SAM" id="MobiDB-lite"/>
    </source>
</evidence>
<name>A0ABY8VKN9_9CORY</name>
<evidence type="ECO:0000313" key="11">
    <source>
        <dbReference type="Proteomes" id="UP001238805"/>
    </source>
</evidence>